<protein>
    <recommendedName>
        <fullName evidence="1">CxC2-like cysteine cluster KDZ transposase-associated domain-containing protein</fullName>
    </recommendedName>
</protein>
<feature type="domain" description="CxC2-like cysteine cluster KDZ transposase-associated" evidence="1">
    <location>
        <begin position="84"/>
        <end position="198"/>
    </location>
</feature>
<dbReference type="InterPro" id="IPR041457">
    <property type="entry name" value="CxC2_KDZ-assoc"/>
</dbReference>
<dbReference type="EMBL" id="ML179407">
    <property type="protein sequence ID" value="THU88520.1"/>
    <property type="molecule type" value="Genomic_DNA"/>
</dbReference>
<evidence type="ECO:0000259" key="1">
    <source>
        <dbReference type="Pfam" id="PF18803"/>
    </source>
</evidence>
<name>A0A4S8LI31_DENBC</name>
<proteinExistence type="predicted"/>
<organism evidence="2 3">
    <name type="scientific">Dendrothele bispora (strain CBS 962.96)</name>
    <dbReference type="NCBI Taxonomy" id="1314807"/>
    <lineage>
        <taxon>Eukaryota</taxon>
        <taxon>Fungi</taxon>
        <taxon>Dikarya</taxon>
        <taxon>Basidiomycota</taxon>
        <taxon>Agaricomycotina</taxon>
        <taxon>Agaricomycetes</taxon>
        <taxon>Agaricomycetidae</taxon>
        <taxon>Agaricales</taxon>
        <taxon>Agaricales incertae sedis</taxon>
        <taxon>Dendrothele</taxon>
    </lineage>
</organism>
<sequence>MRTFIANRDDYLAVQMILKGRGDHLSATCPSCPSDRPPIEPTFRCIDCFHTALCCQDCCVERHQANPLHRIQSWNGNHFQLVSLKRLGLVVQLGHPDGSTCPDPRNGPSKLIVIHTNGLHRIRLNYCGCSKSISTLTRCQHQKWEQLMRARWFPGTHIRPKTACTFQMLEQFHILTLSGKITAYDYYKGLERLTDNTGLKIPVSSSFSSDSYPQSCPILRTAIPQP</sequence>
<reference evidence="2 3" key="1">
    <citation type="journal article" date="2019" name="Nat. Ecol. Evol.">
        <title>Megaphylogeny resolves global patterns of mushroom evolution.</title>
        <authorList>
            <person name="Varga T."/>
            <person name="Krizsan K."/>
            <person name="Foldi C."/>
            <person name="Dima B."/>
            <person name="Sanchez-Garcia M."/>
            <person name="Sanchez-Ramirez S."/>
            <person name="Szollosi G.J."/>
            <person name="Szarkandi J.G."/>
            <person name="Papp V."/>
            <person name="Albert L."/>
            <person name="Andreopoulos W."/>
            <person name="Angelini C."/>
            <person name="Antonin V."/>
            <person name="Barry K.W."/>
            <person name="Bougher N.L."/>
            <person name="Buchanan P."/>
            <person name="Buyck B."/>
            <person name="Bense V."/>
            <person name="Catcheside P."/>
            <person name="Chovatia M."/>
            <person name="Cooper J."/>
            <person name="Damon W."/>
            <person name="Desjardin D."/>
            <person name="Finy P."/>
            <person name="Geml J."/>
            <person name="Haridas S."/>
            <person name="Hughes K."/>
            <person name="Justo A."/>
            <person name="Karasinski D."/>
            <person name="Kautmanova I."/>
            <person name="Kiss B."/>
            <person name="Kocsube S."/>
            <person name="Kotiranta H."/>
            <person name="LaButti K.M."/>
            <person name="Lechner B.E."/>
            <person name="Liimatainen K."/>
            <person name="Lipzen A."/>
            <person name="Lukacs Z."/>
            <person name="Mihaltcheva S."/>
            <person name="Morgado L.N."/>
            <person name="Niskanen T."/>
            <person name="Noordeloos M.E."/>
            <person name="Ohm R.A."/>
            <person name="Ortiz-Santana B."/>
            <person name="Ovrebo C."/>
            <person name="Racz N."/>
            <person name="Riley R."/>
            <person name="Savchenko A."/>
            <person name="Shiryaev A."/>
            <person name="Soop K."/>
            <person name="Spirin V."/>
            <person name="Szebenyi C."/>
            <person name="Tomsovsky M."/>
            <person name="Tulloss R.E."/>
            <person name="Uehling J."/>
            <person name="Grigoriev I.V."/>
            <person name="Vagvolgyi C."/>
            <person name="Papp T."/>
            <person name="Martin F.M."/>
            <person name="Miettinen O."/>
            <person name="Hibbett D.S."/>
            <person name="Nagy L.G."/>
        </authorList>
    </citation>
    <scope>NUCLEOTIDE SEQUENCE [LARGE SCALE GENOMIC DNA]</scope>
    <source>
        <strain evidence="2 3">CBS 962.96</strain>
    </source>
</reference>
<keyword evidence="3" id="KW-1185">Reference proteome</keyword>
<evidence type="ECO:0000313" key="2">
    <source>
        <dbReference type="EMBL" id="THU88520.1"/>
    </source>
</evidence>
<dbReference type="OrthoDB" id="2682806at2759"/>
<dbReference type="Pfam" id="PF18803">
    <property type="entry name" value="CxC2"/>
    <property type="match status" value="1"/>
</dbReference>
<gene>
    <name evidence="2" type="ORF">K435DRAFT_679678</name>
</gene>
<dbReference type="Proteomes" id="UP000297245">
    <property type="component" value="Unassembled WGS sequence"/>
</dbReference>
<dbReference type="AlphaFoldDB" id="A0A4S8LI31"/>
<accession>A0A4S8LI31</accession>
<evidence type="ECO:0000313" key="3">
    <source>
        <dbReference type="Proteomes" id="UP000297245"/>
    </source>
</evidence>